<reference evidence="2" key="1">
    <citation type="journal article" date="2019" name="bioRxiv">
        <title>The Genome of the Zebra Mussel, Dreissena polymorpha: A Resource for Invasive Species Research.</title>
        <authorList>
            <person name="McCartney M.A."/>
            <person name="Auch B."/>
            <person name="Kono T."/>
            <person name="Mallez S."/>
            <person name="Zhang Y."/>
            <person name="Obille A."/>
            <person name="Becker A."/>
            <person name="Abrahante J.E."/>
            <person name="Garbe J."/>
            <person name="Badalamenti J.P."/>
            <person name="Herman A."/>
            <person name="Mangelson H."/>
            <person name="Liachko I."/>
            <person name="Sullivan S."/>
            <person name="Sone E.D."/>
            <person name="Koren S."/>
            <person name="Silverstein K.A.T."/>
            <person name="Beckman K.B."/>
            <person name="Gohl D.M."/>
        </authorList>
    </citation>
    <scope>NUCLEOTIDE SEQUENCE</scope>
    <source>
        <strain evidence="2">Duluth1</strain>
        <tissue evidence="2">Whole animal</tissue>
    </source>
</reference>
<dbReference type="Proteomes" id="UP000828390">
    <property type="component" value="Unassembled WGS sequence"/>
</dbReference>
<dbReference type="AlphaFoldDB" id="A0A9D4L753"/>
<keyword evidence="1" id="KW-0812">Transmembrane</keyword>
<accession>A0A9D4L753</accession>
<dbReference type="EMBL" id="JAIWYP010000003">
    <property type="protein sequence ID" value="KAH3852514.1"/>
    <property type="molecule type" value="Genomic_DNA"/>
</dbReference>
<keyword evidence="1" id="KW-0472">Membrane</keyword>
<keyword evidence="3" id="KW-1185">Reference proteome</keyword>
<evidence type="ECO:0000313" key="2">
    <source>
        <dbReference type="EMBL" id="KAH3852514.1"/>
    </source>
</evidence>
<proteinExistence type="predicted"/>
<evidence type="ECO:0000313" key="3">
    <source>
        <dbReference type="Proteomes" id="UP000828390"/>
    </source>
</evidence>
<gene>
    <name evidence="2" type="ORF">DPMN_095024</name>
</gene>
<name>A0A9D4L753_DREPO</name>
<reference evidence="2" key="2">
    <citation type="submission" date="2020-11" db="EMBL/GenBank/DDBJ databases">
        <authorList>
            <person name="McCartney M.A."/>
            <person name="Auch B."/>
            <person name="Kono T."/>
            <person name="Mallez S."/>
            <person name="Becker A."/>
            <person name="Gohl D.M."/>
            <person name="Silverstein K.A.T."/>
            <person name="Koren S."/>
            <person name="Bechman K.B."/>
            <person name="Herman A."/>
            <person name="Abrahante J.E."/>
            <person name="Garbe J."/>
        </authorList>
    </citation>
    <scope>NUCLEOTIDE SEQUENCE</scope>
    <source>
        <strain evidence="2">Duluth1</strain>
        <tissue evidence="2">Whole animal</tissue>
    </source>
</reference>
<comment type="caution">
    <text evidence="2">The sequence shown here is derived from an EMBL/GenBank/DDBJ whole genome shotgun (WGS) entry which is preliminary data.</text>
</comment>
<sequence length="77" mass="8683">MTGTYVDCSLHQLIELMRQVTLYPQMVTAAVAISLMLCNLICSRHDSELMRHITLYPQMVIEAVAISLMLCNQLDAL</sequence>
<feature type="transmembrane region" description="Helical" evidence="1">
    <location>
        <begin position="22"/>
        <end position="42"/>
    </location>
</feature>
<protein>
    <submittedName>
        <fullName evidence="2">Uncharacterized protein</fullName>
    </submittedName>
</protein>
<keyword evidence="1" id="KW-1133">Transmembrane helix</keyword>
<evidence type="ECO:0000256" key="1">
    <source>
        <dbReference type="SAM" id="Phobius"/>
    </source>
</evidence>
<organism evidence="2 3">
    <name type="scientific">Dreissena polymorpha</name>
    <name type="common">Zebra mussel</name>
    <name type="synonym">Mytilus polymorpha</name>
    <dbReference type="NCBI Taxonomy" id="45954"/>
    <lineage>
        <taxon>Eukaryota</taxon>
        <taxon>Metazoa</taxon>
        <taxon>Spiralia</taxon>
        <taxon>Lophotrochozoa</taxon>
        <taxon>Mollusca</taxon>
        <taxon>Bivalvia</taxon>
        <taxon>Autobranchia</taxon>
        <taxon>Heteroconchia</taxon>
        <taxon>Euheterodonta</taxon>
        <taxon>Imparidentia</taxon>
        <taxon>Neoheterodontei</taxon>
        <taxon>Myida</taxon>
        <taxon>Dreissenoidea</taxon>
        <taxon>Dreissenidae</taxon>
        <taxon>Dreissena</taxon>
    </lineage>
</organism>